<protein>
    <submittedName>
        <fullName evidence="10">ABC transporter permease</fullName>
    </submittedName>
</protein>
<organism evidence="10 11">
    <name type="scientific">Sulfurimonas xiamenensis</name>
    <dbReference type="NCBI Taxonomy" id="2590021"/>
    <lineage>
        <taxon>Bacteria</taxon>
        <taxon>Pseudomonadati</taxon>
        <taxon>Campylobacterota</taxon>
        <taxon>Epsilonproteobacteria</taxon>
        <taxon>Campylobacterales</taxon>
        <taxon>Sulfurimonadaceae</taxon>
        <taxon>Sulfurimonas</taxon>
    </lineage>
</organism>
<keyword evidence="6 8" id="KW-1133">Transmembrane helix</keyword>
<evidence type="ECO:0000256" key="4">
    <source>
        <dbReference type="ARBA" id="ARBA00022475"/>
    </source>
</evidence>
<dbReference type="PROSITE" id="PS51012">
    <property type="entry name" value="ABC_TM2"/>
    <property type="match status" value="1"/>
</dbReference>
<dbReference type="Proteomes" id="UP000326061">
    <property type="component" value="Chromosome"/>
</dbReference>
<dbReference type="InterPro" id="IPR047817">
    <property type="entry name" value="ABC2_TM_bact-type"/>
</dbReference>
<keyword evidence="11" id="KW-1185">Reference proteome</keyword>
<feature type="transmembrane region" description="Helical" evidence="8">
    <location>
        <begin position="286"/>
        <end position="304"/>
    </location>
</feature>
<evidence type="ECO:0000256" key="3">
    <source>
        <dbReference type="ARBA" id="ARBA00022448"/>
    </source>
</evidence>
<proteinExistence type="inferred from homology"/>
<dbReference type="Pfam" id="PF12698">
    <property type="entry name" value="ABC2_membrane_3"/>
    <property type="match status" value="1"/>
</dbReference>
<feature type="transmembrane region" description="Helical" evidence="8">
    <location>
        <begin position="24"/>
        <end position="41"/>
    </location>
</feature>
<evidence type="ECO:0000256" key="2">
    <source>
        <dbReference type="ARBA" id="ARBA00007783"/>
    </source>
</evidence>
<dbReference type="Gene3D" id="3.40.1710.10">
    <property type="entry name" value="abc type-2 transporter like domain"/>
    <property type="match status" value="1"/>
</dbReference>
<dbReference type="GO" id="GO:0005886">
    <property type="term" value="C:plasma membrane"/>
    <property type="evidence" value="ECO:0007669"/>
    <property type="project" value="UniProtKB-SubCell"/>
</dbReference>
<dbReference type="InterPro" id="IPR051449">
    <property type="entry name" value="ABC-2_transporter_component"/>
</dbReference>
<feature type="transmembrane region" description="Helical" evidence="8">
    <location>
        <begin position="219"/>
        <end position="243"/>
    </location>
</feature>
<evidence type="ECO:0000256" key="7">
    <source>
        <dbReference type="ARBA" id="ARBA00023136"/>
    </source>
</evidence>
<feature type="transmembrane region" description="Helical" evidence="8">
    <location>
        <begin position="343"/>
        <end position="365"/>
    </location>
</feature>
<dbReference type="PANTHER" id="PTHR30294">
    <property type="entry name" value="MEMBRANE COMPONENT OF ABC TRANSPORTER YHHJ-RELATED"/>
    <property type="match status" value="1"/>
</dbReference>
<comment type="similarity">
    <text evidence="2">Belongs to the ABC-2 integral membrane protein family.</text>
</comment>
<feature type="transmembrane region" description="Helical" evidence="8">
    <location>
        <begin position="255"/>
        <end position="279"/>
    </location>
</feature>
<sequence length="371" mass="41654">MVKHILNIYRLVVKEIQTLSKDKVMLFLIFYSFSFAIYISAKATSTELVNAPITFVDEDRSMFSQRVIDSFYKPMFNTPELISYDEMDRGMDRGLYTFVVVIPSGFERDLIEGRKTELQLNIDATRMSQAGIGAGYISQIISQEVASFLKLPSTTPKIGIVPTYKYNPNLTGTWFGSINEVIDNIMTFSILLAAAALMREREHGTIEHLLVMPINTAEIILSKIFATMVVILVSVIFSLYVIVDMLLQVPLAGSMTLFLFSSLLVLFSTTSIGIFIGTITKSMPQLGMMFMLVVLPLMMLSGGITPYESMPEILQYIMRLSPTSHFIDVAQAILFRGAGFEVVWKHLLAIFAIGVFFFTFALLTFKKSIES</sequence>
<gene>
    <name evidence="10" type="ORF">FJR47_05425</name>
</gene>
<feature type="domain" description="ABC transmembrane type-2" evidence="9">
    <location>
        <begin position="138"/>
        <end position="368"/>
    </location>
</feature>
<comment type="subcellular location">
    <subcellularLocation>
        <location evidence="1">Cell membrane</location>
        <topology evidence="1">Multi-pass membrane protein</topology>
    </subcellularLocation>
</comment>
<keyword evidence="4" id="KW-1003">Cell membrane</keyword>
<dbReference type="EMBL" id="CP041166">
    <property type="protein sequence ID" value="QFR43369.1"/>
    <property type="molecule type" value="Genomic_DNA"/>
</dbReference>
<evidence type="ECO:0000256" key="5">
    <source>
        <dbReference type="ARBA" id="ARBA00022692"/>
    </source>
</evidence>
<accession>A0AAJ4A3P4</accession>
<reference evidence="11" key="1">
    <citation type="submission" date="2019-06" db="EMBL/GenBank/DDBJ databases">
        <title>Sulfurimonas gotlandica sp. nov., a chemoautotrophic and psychrotolerant epsilonproteobacterium isolated from a pelagic redoxcline, and an emended description of the genus Sulfurimonas.</title>
        <authorList>
            <person name="Wang S."/>
            <person name="Jiang L."/>
            <person name="Shao Z."/>
        </authorList>
    </citation>
    <scope>NUCLEOTIDE SEQUENCE [LARGE SCALE GENOMIC DNA]</scope>
    <source>
        <strain evidence="11">1-1N</strain>
    </source>
</reference>
<keyword evidence="7 8" id="KW-0472">Membrane</keyword>
<evidence type="ECO:0000313" key="11">
    <source>
        <dbReference type="Proteomes" id="UP000326061"/>
    </source>
</evidence>
<dbReference type="InterPro" id="IPR013525">
    <property type="entry name" value="ABC2_TM"/>
</dbReference>
<name>A0AAJ4A3P4_9BACT</name>
<dbReference type="RefSeq" id="WP_152299432.1">
    <property type="nucleotide sequence ID" value="NZ_CP041166.1"/>
</dbReference>
<evidence type="ECO:0000259" key="9">
    <source>
        <dbReference type="PROSITE" id="PS51012"/>
    </source>
</evidence>
<keyword evidence="3" id="KW-0813">Transport</keyword>
<evidence type="ECO:0000256" key="8">
    <source>
        <dbReference type="SAM" id="Phobius"/>
    </source>
</evidence>
<dbReference type="AlphaFoldDB" id="A0AAJ4A3P4"/>
<dbReference type="PANTHER" id="PTHR30294:SF47">
    <property type="entry name" value="INNER MEMBRANE TRANSPORT PERMEASE YHHJ"/>
    <property type="match status" value="1"/>
</dbReference>
<evidence type="ECO:0000256" key="6">
    <source>
        <dbReference type="ARBA" id="ARBA00022989"/>
    </source>
</evidence>
<dbReference type="GO" id="GO:0140359">
    <property type="term" value="F:ABC-type transporter activity"/>
    <property type="evidence" value="ECO:0007669"/>
    <property type="project" value="InterPro"/>
</dbReference>
<dbReference type="KEGG" id="suln:FJR47_05425"/>
<keyword evidence="5 8" id="KW-0812">Transmembrane</keyword>
<evidence type="ECO:0000313" key="10">
    <source>
        <dbReference type="EMBL" id="QFR43369.1"/>
    </source>
</evidence>
<evidence type="ECO:0000256" key="1">
    <source>
        <dbReference type="ARBA" id="ARBA00004651"/>
    </source>
</evidence>